<dbReference type="Proteomes" id="UP000198838">
    <property type="component" value="Unassembled WGS sequence"/>
</dbReference>
<organism evidence="1 2">
    <name type="scientific">Acetitomaculum ruminis DSM 5522</name>
    <dbReference type="NCBI Taxonomy" id="1120918"/>
    <lineage>
        <taxon>Bacteria</taxon>
        <taxon>Bacillati</taxon>
        <taxon>Bacillota</taxon>
        <taxon>Clostridia</taxon>
        <taxon>Lachnospirales</taxon>
        <taxon>Lachnospiraceae</taxon>
        <taxon>Acetitomaculum</taxon>
    </lineage>
</organism>
<dbReference type="EMBL" id="FOJY01000004">
    <property type="protein sequence ID" value="SFA87103.1"/>
    <property type="molecule type" value="Genomic_DNA"/>
</dbReference>
<dbReference type="AlphaFoldDB" id="A0A1I0WGK4"/>
<keyword evidence="2" id="KW-1185">Reference proteome</keyword>
<protein>
    <recommendedName>
        <fullName evidence="3">Ribbon-helix-helix protein, copG family</fullName>
    </recommendedName>
</protein>
<gene>
    <name evidence="1" type="ORF">SAMN05216249_10435</name>
</gene>
<name>A0A1I0WGK4_9FIRM</name>
<evidence type="ECO:0000313" key="2">
    <source>
        <dbReference type="Proteomes" id="UP000198838"/>
    </source>
</evidence>
<accession>A0A1I0WGK4</accession>
<sequence>MPYTESQKKATLKYQKKTYKRVPLDLRYEDYERLKEHCEKLGKPVNTLIKELIFKELENN</sequence>
<evidence type="ECO:0008006" key="3">
    <source>
        <dbReference type="Google" id="ProtNLM"/>
    </source>
</evidence>
<reference evidence="1 2" key="1">
    <citation type="submission" date="2016-10" db="EMBL/GenBank/DDBJ databases">
        <authorList>
            <person name="de Groot N.N."/>
        </authorList>
    </citation>
    <scope>NUCLEOTIDE SEQUENCE [LARGE SCALE GENOMIC DNA]</scope>
    <source>
        <strain evidence="1 2">DSM 5522</strain>
    </source>
</reference>
<dbReference type="OrthoDB" id="1957273at2"/>
<evidence type="ECO:0000313" key="1">
    <source>
        <dbReference type="EMBL" id="SFA87103.1"/>
    </source>
</evidence>
<dbReference type="RefSeq" id="WP_092870712.1">
    <property type="nucleotide sequence ID" value="NZ_FOJY01000004.1"/>
</dbReference>
<proteinExistence type="predicted"/>